<feature type="domain" description="Solute-binding protein family 3/N-terminal" evidence="2">
    <location>
        <begin position="36"/>
        <end position="256"/>
    </location>
</feature>
<evidence type="ECO:0000313" key="4">
    <source>
        <dbReference type="EMBL" id="ETD68950.1"/>
    </source>
</evidence>
<keyword evidence="5" id="KW-1185">Reference proteome</keyword>
<dbReference type="SMART" id="SM00079">
    <property type="entry name" value="PBPe"/>
    <property type="match status" value="1"/>
</dbReference>
<dbReference type="SMART" id="SM00062">
    <property type="entry name" value="PBPb"/>
    <property type="match status" value="1"/>
</dbReference>
<dbReference type="InterPro" id="IPR001320">
    <property type="entry name" value="Iontro_rcpt_C"/>
</dbReference>
<name>V8FXS3_9BURK</name>
<keyword evidence="1" id="KW-0732">Signal</keyword>
<dbReference type="NCBIfam" id="NF007029">
    <property type="entry name" value="PRK09495.1"/>
    <property type="match status" value="1"/>
</dbReference>
<dbReference type="Gene3D" id="3.40.190.10">
    <property type="entry name" value="Periplasmic binding protein-like II"/>
    <property type="match status" value="2"/>
</dbReference>
<dbReference type="Proteomes" id="UP000018766">
    <property type="component" value="Unassembled WGS sequence"/>
</dbReference>
<evidence type="ECO:0000259" key="2">
    <source>
        <dbReference type="SMART" id="SM00062"/>
    </source>
</evidence>
<dbReference type="GO" id="GO:0015276">
    <property type="term" value="F:ligand-gated monoatomic ion channel activity"/>
    <property type="evidence" value="ECO:0007669"/>
    <property type="project" value="InterPro"/>
</dbReference>
<dbReference type="PANTHER" id="PTHR35936:SF38">
    <property type="entry name" value="GLUTAMINE-BINDING PERIPLASMIC PROTEIN"/>
    <property type="match status" value="1"/>
</dbReference>
<comment type="caution">
    <text evidence="4">The sequence shown here is derived from an EMBL/GenBank/DDBJ whole genome shotgun (WGS) entry which is preliminary data.</text>
</comment>
<gene>
    <name evidence="4" type="primary">glnH</name>
    <name evidence="4" type="ORF">V757_09760</name>
</gene>
<dbReference type="SUPFAM" id="SSF53850">
    <property type="entry name" value="Periplasmic binding protein-like II"/>
    <property type="match status" value="1"/>
</dbReference>
<evidence type="ECO:0000313" key="5">
    <source>
        <dbReference type="Proteomes" id="UP000018766"/>
    </source>
</evidence>
<evidence type="ECO:0000259" key="3">
    <source>
        <dbReference type="SMART" id="SM00079"/>
    </source>
</evidence>
<evidence type="ECO:0000256" key="1">
    <source>
        <dbReference type="ARBA" id="ARBA00022729"/>
    </source>
</evidence>
<dbReference type="EMBL" id="AYSV01000100">
    <property type="protein sequence ID" value="ETD68950.1"/>
    <property type="molecule type" value="Genomic_DNA"/>
</dbReference>
<dbReference type="GO" id="GO:0016020">
    <property type="term" value="C:membrane"/>
    <property type="evidence" value="ECO:0007669"/>
    <property type="project" value="InterPro"/>
</dbReference>
<dbReference type="AlphaFoldDB" id="V8FXS3"/>
<dbReference type="InterPro" id="IPR001638">
    <property type="entry name" value="Solute-binding_3/MltF_N"/>
</dbReference>
<proteinExistence type="predicted"/>
<sequence length="259" mass="28349">MYFYLEKIVMKKSFASAVLGLTAVFALNVGVASAKEIIVATDTAFVPFQFKEGDKYTGFDIDLFDAIAREAGIQYKLQPMDFNGIIPSLQTRNVDAAIAGISIKEERKKILDFSDPYYNSGIAIMVRTEDVDKIKSLDDLKDKTIAIKTGSGPVDFVKKNVPSAKIKLFPNSDNSFLDLQSGNSDAVVYDTPNLQYYAKTAGKGKVAVSAILNSDDQYGIAFPKGSDLVAKVNEGLKKVRASGEYDKIHAKWFGENPAK</sequence>
<accession>V8FXS3</accession>
<reference evidence="4 5" key="1">
    <citation type="submission" date="2013-11" db="EMBL/GenBank/DDBJ databases">
        <title>Genomic analysis of Pelistega sp. HM-7.</title>
        <authorList>
            <person name="Kumbhare S.V."/>
            <person name="Shetty S.A."/>
            <person name="Sharma O."/>
            <person name="Dhotre D.P."/>
        </authorList>
    </citation>
    <scope>NUCLEOTIDE SEQUENCE [LARGE SCALE GENOMIC DNA]</scope>
    <source>
        <strain evidence="4 5">HM-7</strain>
    </source>
</reference>
<feature type="domain" description="Ionotropic glutamate receptor C-terminal" evidence="3">
    <location>
        <begin position="36"/>
        <end position="255"/>
    </location>
</feature>
<protein>
    <submittedName>
        <fullName evidence="4">Amino acid ABC transporter substrate-binding protein</fullName>
    </submittedName>
</protein>
<organism evidence="4 5">
    <name type="scientific">Pelistega indica</name>
    <dbReference type="NCBI Taxonomy" id="1414851"/>
    <lineage>
        <taxon>Bacteria</taxon>
        <taxon>Pseudomonadati</taxon>
        <taxon>Pseudomonadota</taxon>
        <taxon>Betaproteobacteria</taxon>
        <taxon>Burkholderiales</taxon>
        <taxon>Alcaligenaceae</taxon>
        <taxon>Pelistega</taxon>
    </lineage>
</organism>
<dbReference type="PANTHER" id="PTHR35936">
    <property type="entry name" value="MEMBRANE-BOUND LYTIC MUREIN TRANSGLYCOSYLASE F"/>
    <property type="match status" value="1"/>
</dbReference>
<dbReference type="Pfam" id="PF00497">
    <property type="entry name" value="SBP_bac_3"/>
    <property type="match status" value="1"/>
</dbReference>